<dbReference type="GO" id="GO:0000287">
    <property type="term" value="F:magnesium ion binding"/>
    <property type="evidence" value="ECO:0007669"/>
    <property type="project" value="InterPro"/>
</dbReference>
<dbReference type="REBASE" id="243014">
    <property type="entry name" value="Nsp0039ORF697P"/>
</dbReference>
<dbReference type="InterPro" id="IPR041963">
    <property type="entry name" value="BsuBI/PstI_C_sf"/>
</dbReference>
<dbReference type="GO" id="GO:0009036">
    <property type="term" value="F:type II site-specific deoxyribonuclease activity"/>
    <property type="evidence" value="ECO:0007669"/>
    <property type="project" value="UniProtKB-EC"/>
</dbReference>
<dbReference type="Pfam" id="PF06616">
    <property type="entry name" value="BsuBI_PstI_RE"/>
    <property type="match status" value="1"/>
</dbReference>
<dbReference type="EC" id="3.1.21.4" evidence="2"/>
<evidence type="ECO:0000313" key="2">
    <source>
        <dbReference type="EMBL" id="AVZ29796.1"/>
    </source>
</evidence>
<organism evidence="2 3">
    <name type="scientific">Nodularia spumigena UHCC 0039</name>
    <dbReference type="NCBI Taxonomy" id="1914872"/>
    <lineage>
        <taxon>Bacteria</taxon>
        <taxon>Bacillati</taxon>
        <taxon>Cyanobacteriota</taxon>
        <taxon>Cyanophyceae</taxon>
        <taxon>Nostocales</taxon>
        <taxon>Nodulariaceae</taxon>
        <taxon>Nodularia</taxon>
    </lineage>
</organism>
<name>A0A2S0PZC3_NODSP</name>
<evidence type="ECO:0000313" key="3">
    <source>
        <dbReference type="Proteomes" id="UP000244056"/>
    </source>
</evidence>
<dbReference type="AlphaFoldDB" id="A0A2S0PZC3"/>
<evidence type="ECO:0000259" key="1">
    <source>
        <dbReference type="Pfam" id="PF06616"/>
    </source>
</evidence>
<dbReference type="Gene3D" id="3.40.1350.80">
    <property type="match status" value="1"/>
</dbReference>
<gene>
    <name evidence="2" type="primary">aplIR</name>
    <name evidence="2" type="ORF">BMF81_00696</name>
</gene>
<feature type="domain" description="BsuBI/PstI restriction endonuclease" evidence="1">
    <location>
        <begin position="10"/>
        <end position="87"/>
    </location>
</feature>
<dbReference type="EMBL" id="CP020114">
    <property type="protein sequence ID" value="AVZ29796.1"/>
    <property type="molecule type" value="Genomic_DNA"/>
</dbReference>
<reference evidence="2 3" key="1">
    <citation type="submission" date="2017-03" db="EMBL/GenBank/DDBJ databases">
        <title>Comparative genomics of the toxic Baltic Sea cyanobacteria Nodularia spumigena UHCC 0039 and its response on varying salinity.</title>
        <authorList>
            <person name="Teikari J.E."/>
        </authorList>
    </citation>
    <scope>NUCLEOTIDE SEQUENCE [LARGE SCALE GENOMIC DNA]</scope>
    <source>
        <strain evidence="2 3">UHCC 0039</strain>
    </source>
</reference>
<sequence>MPDNLNSPDSILALQKIVEAHGKMPDVVVHFVEKNWLVLIEATTSHGPINPKRRNELKAIFGNSTAGLVFVTAFDRRSDMARYIQDLRKIMEKRTTKDTKDTKLRRFQRVLA</sequence>
<dbReference type="InterPro" id="IPR009528">
    <property type="entry name" value="Restrct_endonuc_II_BsuBI_C"/>
</dbReference>
<dbReference type="Proteomes" id="UP000244056">
    <property type="component" value="Chromosome"/>
</dbReference>
<dbReference type="GO" id="GO:0003677">
    <property type="term" value="F:DNA binding"/>
    <property type="evidence" value="ECO:0007669"/>
    <property type="project" value="InterPro"/>
</dbReference>
<keyword evidence="2" id="KW-0378">Hydrolase</keyword>
<protein>
    <submittedName>
        <fullName evidence="2">Type-2 restriction enzyme AplI</fullName>
        <ecNumber evidence="2">3.1.21.4</ecNumber>
    </submittedName>
</protein>
<accession>A0A2S0PZC3</accession>
<dbReference type="GO" id="GO:0009307">
    <property type="term" value="P:DNA restriction-modification system"/>
    <property type="evidence" value="ECO:0007669"/>
    <property type="project" value="InterPro"/>
</dbReference>
<dbReference type="GeneID" id="78016087"/>
<dbReference type="RefSeq" id="WP_006197066.1">
    <property type="nucleotide sequence ID" value="NZ_CAWNZE010000001.1"/>
</dbReference>
<proteinExistence type="predicted"/>
<dbReference type="KEGG" id="nsp:BMF81_00696"/>